<dbReference type="EMBL" id="JABSTR010000004">
    <property type="protein sequence ID" value="KAH9366950.1"/>
    <property type="molecule type" value="Genomic_DNA"/>
</dbReference>
<evidence type="ECO:0000313" key="1">
    <source>
        <dbReference type="EMBL" id="KAH9366950.1"/>
    </source>
</evidence>
<evidence type="ECO:0000313" key="2">
    <source>
        <dbReference type="Proteomes" id="UP000821853"/>
    </source>
</evidence>
<dbReference type="OrthoDB" id="6507355at2759"/>
<dbReference type="Proteomes" id="UP000821853">
    <property type="component" value="Chromosome 2"/>
</dbReference>
<accession>A0A9J6FL56</accession>
<name>A0A9J6FL56_HAELO</name>
<proteinExistence type="predicted"/>
<dbReference type="AlphaFoldDB" id="A0A9J6FL56"/>
<gene>
    <name evidence="1" type="ORF">HPB48_002465</name>
</gene>
<reference evidence="1 2" key="1">
    <citation type="journal article" date="2020" name="Cell">
        <title>Large-Scale Comparative Analyses of Tick Genomes Elucidate Their Genetic Diversity and Vector Capacities.</title>
        <authorList>
            <consortium name="Tick Genome and Microbiome Consortium (TIGMIC)"/>
            <person name="Jia N."/>
            <person name="Wang J."/>
            <person name="Shi W."/>
            <person name="Du L."/>
            <person name="Sun Y."/>
            <person name="Zhan W."/>
            <person name="Jiang J.F."/>
            <person name="Wang Q."/>
            <person name="Zhang B."/>
            <person name="Ji P."/>
            <person name="Bell-Sakyi L."/>
            <person name="Cui X.M."/>
            <person name="Yuan T.T."/>
            <person name="Jiang B.G."/>
            <person name="Yang W.F."/>
            <person name="Lam T.T."/>
            <person name="Chang Q.C."/>
            <person name="Ding S.J."/>
            <person name="Wang X.J."/>
            <person name="Zhu J.G."/>
            <person name="Ruan X.D."/>
            <person name="Zhao L."/>
            <person name="Wei J.T."/>
            <person name="Ye R.Z."/>
            <person name="Que T.C."/>
            <person name="Du C.H."/>
            <person name="Zhou Y.H."/>
            <person name="Cheng J.X."/>
            <person name="Dai P.F."/>
            <person name="Guo W.B."/>
            <person name="Han X.H."/>
            <person name="Huang E.J."/>
            <person name="Li L.F."/>
            <person name="Wei W."/>
            <person name="Gao Y.C."/>
            <person name="Liu J.Z."/>
            <person name="Shao H.Z."/>
            <person name="Wang X."/>
            <person name="Wang C.C."/>
            <person name="Yang T.C."/>
            <person name="Huo Q.B."/>
            <person name="Li W."/>
            <person name="Chen H.Y."/>
            <person name="Chen S.E."/>
            <person name="Zhou L.G."/>
            <person name="Ni X.B."/>
            <person name="Tian J.H."/>
            <person name="Sheng Y."/>
            <person name="Liu T."/>
            <person name="Pan Y.S."/>
            <person name="Xia L.Y."/>
            <person name="Li J."/>
            <person name="Zhao F."/>
            <person name="Cao W.C."/>
        </authorList>
    </citation>
    <scope>NUCLEOTIDE SEQUENCE [LARGE SCALE GENOMIC DNA]</scope>
    <source>
        <strain evidence="1">HaeL-2018</strain>
    </source>
</reference>
<sequence>MRCVSSAQVLARIHQKGALQWSLCRERLGNHKQRWSGSPCPCRRALQCVRYCGIVDDVLLPYVYDSPFNDGCFLLQHDRIPIHKARCVIQLLDDSQVPQLE</sequence>
<organism evidence="1 2">
    <name type="scientific">Haemaphysalis longicornis</name>
    <name type="common">Bush tick</name>
    <dbReference type="NCBI Taxonomy" id="44386"/>
    <lineage>
        <taxon>Eukaryota</taxon>
        <taxon>Metazoa</taxon>
        <taxon>Ecdysozoa</taxon>
        <taxon>Arthropoda</taxon>
        <taxon>Chelicerata</taxon>
        <taxon>Arachnida</taxon>
        <taxon>Acari</taxon>
        <taxon>Parasitiformes</taxon>
        <taxon>Ixodida</taxon>
        <taxon>Ixodoidea</taxon>
        <taxon>Ixodidae</taxon>
        <taxon>Haemaphysalinae</taxon>
        <taxon>Haemaphysalis</taxon>
    </lineage>
</organism>
<keyword evidence="2" id="KW-1185">Reference proteome</keyword>
<dbReference type="VEuPathDB" id="VectorBase:HLOH_064957"/>
<comment type="caution">
    <text evidence="1">The sequence shown here is derived from an EMBL/GenBank/DDBJ whole genome shotgun (WGS) entry which is preliminary data.</text>
</comment>
<protein>
    <submittedName>
        <fullName evidence="1">Uncharacterized protein</fullName>
    </submittedName>
</protein>